<keyword evidence="3 5" id="KW-0732">Signal</keyword>
<proteinExistence type="inferred from homology"/>
<dbReference type="InterPro" id="IPR008966">
    <property type="entry name" value="Adhesion_dom_sf"/>
</dbReference>
<dbReference type="Proteomes" id="UP000548673">
    <property type="component" value="Unassembled WGS sequence"/>
</dbReference>
<dbReference type="InterPro" id="IPR036937">
    <property type="entry name" value="Adhesion_dom_fimbrial_sf"/>
</dbReference>
<dbReference type="Pfam" id="PF00419">
    <property type="entry name" value="Fimbrial"/>
    <property type="match status" value="1"/>
</dbReference>
<dbReference type="RefSeq" id="WP_080602513.1">
    <property type="nucleotide sequence ID" value="NZ_JAEDZW010000001.1"/>
</dbReference>
<feature type="domain" description="Fimbrial-type adhesion" evidence="6">
    <location>
        <begin position="197"/>
        <end position="345"/>
    </location>
</feature>
<feature type="chain" id="PRO_5041142098" evidence="5">
    <location>
        <begin position="20"/>
        <end position="346"/>
    </location>
</feature>
<reference evidence="7 8" key="1">
    <citation type="submission" date="2020-05" db="EMBL/GenBank/DDBJ databases">
        <title>The draft genome of Cronobacter sakazakii strain 145005.</title>
        <authorList>
            <person name="Yang J."/>
            <person name="Liu L."/>
            <person name="Feng Y."/>
            <person name="Zong Z."/>
        </authorList>
    </citation>
    <scope>NUCLEOTIDE SEQUENCE [LARGE SCALE GENOMIC DNA]</scope>
    <source>
        <strain evidence="7 8">145005</strain>
    </source>
</reference>
<evidence type="ECO:0000256" key="4">
    <source>
        <dbReference type="ARBA" id="ARBA00023263"/>
    </source>
</evidence>
<protein>
    <submittedName>
        <fullName evidence="7">Fimbrial protein</fullName>
    </submittedName>
</protein>
<evidence type="ECO:0000256" key="1">
    <source>
        <dbReference type="ARBA" id="ARBA00004561"/>
    </source>
</evidence>
<accession>A0A7V7RG05</accession>
<name>A0A7V7RG05_CROSK</name>
<comment type="similarity">
    <text evidence="2">Belongs to the fimbrial protein family.</text>
</comment>
<dbReference type="PANTHER" id="PTHR33420:SF31">
    <property type="entry name" value="TYPE 1 FIMBRIN D-MANNOSE SPECIFIC ADHESIN"/>
    <property type="match status" value="1"/>
</dbReference>
<dbReference type="GO" id="GO:0043709">
    <property type="term" value="P:cell adhesion involved in single-species biofilm formation"/>
    <property type="evidence" value="ECO:0007669"/>
    <property type="project" value="TreeGrafter"/>
</dbReference>
<organism evidence="7 8">
    <name type="scientific">Cronobacter sakazakii</name>
    <name type="common">Enterobacter sakazakii</name>
    <dbReference type="NCBI Taxonomy" id="28141"/>
    <lineage>
        <taxon>Bacteria</taxon>
        <taxon>Pseudomonadati</taxon>
        <taxon>Pseudomonadota</taxon>
        <taxon>Gammaproteobacteria</taxon>
        <taxon>Enterobacterales</taxon>
        <taxon>Enterobacteriaceae</taxon>
        <taxon>Cronobacter</taxon>
    </lineage>
</organism>
<gene>
    <name evidence="7" type="ORF">HRR37_17735</name>
</gene>
<evidence type="ECO:0000256" key="2">
    <source>
        <dbReference type="ARBA" id="ARBA00006671"/>
    </source>
</evidence>
<dbReference type="PANTHER" id="PTHR33420">
    <property type="entry name" value="FIMBRIAL SUBUNIT ELFA-RELATED"/>
    <property type="match status" value="1"/>
</dbReference>
<dbReference type="AlphaFoldDB" id="A0A7V7RG05"/>
<evidence type="ECO:0000256" key="5">
    <source>
        <dbReference type="SAM" id="SignalP"/>
    </source>
</evidence>
<dbReference type="GO" id="GO:0009289">
    <property type="term" value="C:pilus"/>
    <property type="evidence" value="ECO:0007669"/>
    <property type="project" value="UniProtKB-SubCell"/>
</dbReference>
<dbReference type="InterPro" id="IPR000259">
    <property type="entry name" value="Adhesion_dom_fimbrial"/>
</dbReference>
<comment type="caution">
    <text evidence="7">The sequence shown here is derived from an EMBL/GenBank/DDBJ whole genome shotgun (WGS) entry which is preliminary data.</text>
</comment>
<sequence length="346" mass="37046">MFRMIIGGILICCIFNSIAAKGMNYPDVADGYCIADAGPKIFSIDVTTTVANPDNNYSGKTFTIPFGSNETYNAHCNCSKNDASESPGIYYKANYLMPAIKDSEGTYVHLNDYLDVAAFIHIANVGDPGVPFIDIWNTKNTGCELTEFSTGRQGSLTFRINKPFMGQVIIPQTPIVALYGTVRPGQYSTEPLAKVFVQGSITVPQSCEINAGEVISVDFGTIFAKNFATRGHKPEGFVDKKTTIAYICKNISDGVTLTMTFSGAPANGIPEALATTNPDVGVLIKDDSEQVIPVNTGEVPMPLDPSTDMTNRTGNVDILTAPVNLSGNTPQMGEFSGSASITIDIR</sequence>
<keyword evidence="4" id="KW-0281">Fimbrium</keyword>
<dbReference type="EMBL" id="JABTXY010000026">
    <property type="protein sequence ID" value="NYV44163.1"/>
    <property type="molecule type" value="Genomic_DNA"/>
</dbReference>
<evidence type="ECO:0000256" key="3">
    <source>
        <dbReference type="ARBA" id="ARBA00022729"/>
    </source>
</evidence>
<evidence type="ECO:0000313" key="7">
    <source>
        <dbReference type="EMBL" id="NYV44163.1"/>
    </source>
</evidence>
<comment type="subcellular location">
    <subcellularLocation>
        <location evidence="1">Fimbrium</location>
    </subcellularLocation>
</comment>
<dbReference type="InterPro" id="IPR050263">
    <property type="entry name" value="Bact_Fimbrial_Adh_Pro"/>
</dbReference>
<dbReference type="Gene3D" id="2.60.40.1090">
    <property type="entry name" value="Fimbrial-type adhesion domain"/>
    <property type="match status" value="1"/>
</dbReference>
<feature type="signal peptide" evidence="5">
    <location>
        <begin position="1"/>
        <end position="19"/>
    </location>
</feature>
<evidence type="ECO:0000259" key="6">
    <source>
        <dbReference type="Pfam" id="PF00419"/>
    </source>
</evidence>
<dbReference type="SUPFAM" id="SSF49401">
    <property type="entry name" value="Bacterial adhesins"/>
    <property type="match status" value="1"/>
</dbReference>
<evidence type="ECO:0000313" key="8">
    <source>
        <dbReference type="Proteomes" id="UP000548673"/>
    </source>
</evidence>